<dbReference type="AlphaFoldDB" id="A0A314Y303"/>
<organism evidence="2 3">
    <name type="scientific">Prunus yedoensis var. nudiflora</name>
    <dbReference type="NCBI Taxonomy" id="2094558"/>
    <lineage>
        <taxon>Eukaryota</taxon>
        <taxon>Viridiplantae</taxon>
        <taxon>Streptophyta</taxon>
        <taxon>Embryophyta</taxon>
        <taxon>Tracheophyta</taxon>
        <taxon>Spermatophyta</taxon>
        <taxon>Magnoliopsida</taxon>
        <taxon>eudicotyledons</taxon>
        <taxon>Gunneridae</taxon>
        <taxon>Pentapetalae</taxon>
        <taxon>rosids</taxon>
        <taxon>fabids</taxon>
        <taxon>Rosales</taxon>
        <taxon>Rosaceae</taxon>
        <taxon>Amygdaloideae</taxon>
        <taxon>Amygdaleae</taxon>
        <taxon>Prunus</taxon>
    </lineage>
</organism>
<gene>
    <name evidence="2" type="ORF">Pyn_24295</name>
</gene>
<accession>A0A314Y303</accession>
<evidence type="ECO:0000313" key="2">
    <source>
        <dbReference type="EMBL" id="PQP98610.1"/>
    </source>
</evidence>
<name>A0A314Y303_PRUYE</name>
<proteinExistence type="predicted"/>
<evidence type="ECO:0000313" key="3">
    <source>
        <dbReference type="Proteomes" id="UP000250321"/>
    </source>
</evidence>
<protein>
    <submittedName>
        <fullName evidence="2">Uncharacterized protein</fullName>
    </submittedName>
</protein>
<dbReference type="Proteomes" id="UP000250321">
    <property type="component" value="Unassembled WGS sequence"/>
</dbReference>
<comment type="caution">
    <text evidence="2">The sequence shown here is derived from an EMBL/GenBank/DDBJ whole genome shotgun (WGS) entry which is preliminary data.</text>
</comment>
<reference evidence="2 3" key="1">
    <citation type="submission" date="2018-02" db="EMBL/GenBank/DDBJ databases">
        <title>Draft genome of wild Prunus yedoensis var. nudiflora.</title>
        <authorList>
            <person name="Baek S."/>
            <person name="Kim J.-H."/>
            <person name="Choi K."/>
            <person name="Kim G.-B."/>
            <person name="Cho A."/>
            <person name="Jang H."/>
            <person name="Shin C.-H."/>
            <person name="Yu H.-J."/>
            <person name="Mun J.-H."/>
        </authorList>
    </citation>
    <scope>NUCLEOTIDE SEQUENCE [LARGE SCALE GENOMIC DNA]</scope>
    <source>
        <strain evidence="3">cv. Jeju island</strain>
        <tissue evidence="2">Leaf</tissue>
    </source>
</reference>
<keyword evidence="3" id="KW-1185">Reference proteome</keyword>
<sequence length="156" mass="16817">MVPRRVRGGDSPNPIKRGWGRGRGRVWESGSGMVLANPDRTQPVAIPNKVVWNDLCKKLAGDAPSPKQKGCWAVSTTLEDLPSTIGVLGAGIFKSGITGPLYCGGRQQVISAILLYRPPLREALRRGGGVSETIMLGLTHHSPQREIFRTEPTPKG</sequence>
<evidence type="ECO:0000256" key="1">
    <source>
        <dbReference type="SAM" id="MobiDB-lite"/>
    </source>
</evidence>
<dbReference type="EMBL" id="PJQY01001882">
    <property type="protein sequence ID" value="PQP98610.1"/>
    <property type="molecule type" value="Genomic_DNA"/>
</dbReference>
<feature type="region of interest" description="Disordered" evidence="1">
    <location>
        <begin position="1"/>
        <end position="23"/>
    </location>
</feature>